<keyword evidence="3" id="KW-1185">Reference proteome</keyword>
<proteinExistence type="predicted"/>
<evidence type="ECO:0000259" key="1">
    <source>
        <dbReference type="Pfam" id="PF12234"/>
    </source>
</evidence>
<dbReference type="RefSeq" id="XP_001609359.1">
    <property type="nucleotide sequence ID" value="XM_001609309.1"/>
</dbReference>
<evidence type="ECO:0000313" key="3">
    <source>
        <dbReference type="Proteomes" id="UP000002173"/>
    </source>
</evidence>
<organism evidence="2 3">
    <name type="scientific">Babesia bovis</name>
    <dbReference type="NCBI Taxonomy" id="5865"/>
    <lineage>
        <taxon>Eukaryota</taxon>
        <taxon>Sar</taxon>
        <taxon>Alveolata</taxon>
        <taxon>Apicomplexa</taxon>
        <taxon>Aconoidasida</taxon>
        <taxon>Piroplasmida</taxon>
        <taxon>Babesiidae</taxon>
        <taxon>Babesia</taxon>
    </lineage>
</organism>
<dbReference type="GO" id="GO:0007035">
    <property type="term" value="P:vacuolar acidification"/>
    <property type="evidence" value="ECO:0007669"/>
    <property type="project" value="TreeGrafter"/>
</dbReference>
<dbReference type="InterPro" id="IPR022033">
    <property type="entry name" value="Rav1p_C"/>
</dbReference>
<feature type="domain" description="RAVE complex protein Rav1 C-terminal" evidence="1">
    <location>
        <begin position="1001"/>
        <end position="1070"/>
    </location>
</feature>
<dbReference type="SUPFAM" id="SSF50978">
    <property type="entry name" value="WD40 repeat-like"/>
    <property type="match status" value="1"/>
</dbReference>
<dbReference type="KEGG" id="bbo:BBOV_IV001940"/>
<dbReference type="Pfam" id="PF12234">
    <property type="entry name" value="Rav1p_C"/>
    <property type="match status" value="1"/>
</dbReference>
<dbReference type="EMBL" id="AAXT01000004">
    <property type="protein sequence ID" value="EDO05791.1"/>
    <property type="molecule type" value="Genomic_DNA"/>
</dbReference>
<dbReference type="InterPro" id="IPR036322">
    <property type="entry name" value="WD40_repeat_dom_sf"/>
</dbReference>
<dbReference type="GO" id="GO:0043291">
    <property type="term" value="C:RAVE complex"/>
    <property type="evidence" value="ECO:0007669"/>
    <property type="project" value="TreeGrafter"/>
</dbReference>
<dbReference type="PANTHER" id="PTHR13950:SF9">
    <property type="entry name" value="RABCONNECTIN-3A"/>
    <property type="match status" value="1"/>
</dbReference>
<dbReference type="STRING" id="5865.A7AVG5"/>
<comment type="caution">
    <text evidence="2">The sequence shown here is derived from an EMBL/GenBank/DDBJ whole genome shotgun (WGS) entry which is preliminary data.</text>
</comment>
<dbReference type="Proteomes" id="UP000002173">
    <property type="component" value="Unassembled WGS sequence"/>
</dbReference>
<dbReference type="InParanoid" id="A7AVG5"/>
<dbReference type="OMA" id="IEPLCFG"/>
<reference evidence="3" key="2">
    <citation type="journal article" date="2020" name="Data Brief">
        <title>Transcriptome dataset of Babesia bovis life stages within vertebrate and invertebrate hosts.</title>
        <authorList>
            <person name="Ueti M.W."/>
            <person name="Johnson W.C."/>
            <person name="Kappmeyer L.S."/>
            <person name="Herndon D.R."/>
            <person name="Mousel M.R."/>
            <person name="Reif K.E."/>
            <person name="Taus N.S."/>
            <person name="Ifeonu O.O."/>
            <person name="Silva J.C."/>
            <person name="Suarez C.E."/>
            <person name="Brayton K.A."/>
        </authorList>
    </citation>
    <scope>NUCLEOTIDE SEQUENCE [LARGE SCALE GENOMIC DNA]</scope>
</reference>
<reference evidence="3" key="3">
    <citation type="journal article" date="2021" name="Int. J. Parasitol.">
        <title>Comparative analysis of gene expression between Babesia bovis blood stages and kinetes allowed by improved genome annotation.</title>
        <authorList>
            <person name="Ueti M.W."/>
            <person name="Johnson W.C."/>
            <person name="Kappmeyer L.S."/>
            <person name="Herndon D.R."/>
            <person name="Mousel M.R."/>
            <person name="Reif K.E."/>
            <person name="Taus N.S."/>
            <person name="Ifeonu O.O."/>
            <person name="Silva J.C."/>
            <person name="Suarez C.E."/>
            <person name="Brayton K.A."/>
        </authorList>
    </citation>
    <scope>NUCLEOTIDE SEQUENCE [LARGE SCALE GENOMIC DNA]</scope>
</reference>
<dbReference type="GeneID" id="5477578"/>
<dbReference type="PANTHER" id="PTHR13950">
    <property type="entry name" value="RABCONNECTIN-RELATED"/>
    <property type="match status" value="1"/>
</dbReference>
<reference evidence="2 3" key="1">
    <citation type="journal article" date="2007" name="PLoS Pathog.">
        <title>Genome sequence of Babesia bovis and comparative analysis of apicomplexan hemoprotozoa.</title>
        <authorList>
            <person name="Brayton K.A."/>
            <person name="Lau A.O.T."/>
            <person name="Herndon D.R."/>
            <person name="Hannick L."/>
            <person name="Kappmeyer L.S."/>
            <person name="Berens S.J."/>
            <person name="Bidwell S.L."/>
            <person name="Brown W.C."/>
            <person name="Crabtree J."/>
            <person name="Fadrosh D."/>
            <person name="Feldblum T."/>
            <person name="Forberger H.A."/>
            <person name="Haas B.J."/>
            <person name="Howell J.M."/>
            <person name="Khouri H."/>
            <person name="Koo H."/>
            <person name="Mann D.J."/>
            <person name="Norimine J."/>
            <person name="Paulsen I.T."/>
            <person name="Radune D."/>
            <person name="Ren Q."/>
            <person name="Smith R.K. Jr."/>
            <person name="Suarez C.E."/>
            <person name="White O."/>
            <person name="Wortman J.R."/>
            <person name="Knowles D.P. Jr."/>
            <person name="McElwain T.F."/>
            <person name="Nene V.M."/>
        </authorList>
    </citation>
    <scope>NUCLEOTIDE SEQUENCE [LARGE SCALE GENOMIC DNA]</scope>
    <source>
        <strain evidence="2">T2Bo</strain>
    </source>
</reference>
<dbReference type="VEuPathDB" id="PiroplasmaDB:BBOV_IV001940"/>
<protein>
    <recommendedName>
        <fullName evidence="1">RAVE complex protein Rav1 C-terminal domain-containing protein</fullName>
    </recommendedName>
</protein>
<evidence type="ECO:0000313" key="2">
    <source>
        <dbReference type="EMBL" id="EDO05791.1"/>
    </source>
</evidence>
<accession>A7AVG5</accession>
<dbReference type="InterPro" id="IPR052208">
    <property type="entry name" value="DmX-like/RAVE_component"/>
</dbReference>
<gene>
    <name evidence="2" type="ORF">BBOV_IV001940</name>
</gene>
<sequence length="2196" mass="244684">MSPIALSREHSDELSGNSDISIVCLDVLRVEDFDDPGRSDPTEFVAGLIRISPLQYRSLDSVTDSSLYLFPLHRKDDVKSWFISSRASGIGRLPRRRTSRTSIPTDLWSLQHKSRVIAASWNHATASYSNKLLVSITHDMLAHIWRIGPSPSSYSMLVQVDIGERSFGPGIRCCWIGMDISVYGTVFTDKEYIIFHELSDDMQYTSVTGGDKPVPCSFEGSDSPCSAHRQHFKIFAIHGINSVSGKVDACCMLSHQDMFLPIYISDLKSADICGHTMRSGVVTLYAADSLRPNKVVPRCSFQMSRWITMTSRSITPPITDDFHDDVLGSQVALGLHKFVPPCTIDVVSELGLSVQLILTPCDLFLKDCNLSSGDNVVGLVGRYLCHAYSPQFIRSSIPGFKSLRSSDEVVLERFRSSKSLSIVEHIYNNEWFLAFLLYKTGRLELYRAICYNHAICQRTAVSLPDVCEVLGLKVLKRADSILLAAFVHDKDGSTQFAIYNWTVNSITLESSWPFTLHGHQIIQEFLQWYPGGPFYLISSCIMDGCNAIQGKLHVYLVMDSRMAHFLSIDNGDLYDAFLGETLSIQACVGADRYSLVNDRLESFMGDRVVSVSISDGSDSMADPLPIYHPRYFKVFTELGMRRFVDELVHSLVCLYRDFLRLLQDTSSCSVSAGSLYACDCVIAKVRHLDLFREFDRQHTLRFLYTFSTLIQCDPSHLIGEVYTAPPMDFQDTVPLNELLLYLQHLRMPGLAWDEQIELMRVIEGLRPKDFSDYFGAAKRVPETVGSGADTLSNFLRMTEPMPSVDTTVDLGIDFRISLDPEVTEDTGHVSSVNIACPLVRKAQHLVKSGEDERTVTMWRQNDKLVGLVLPPRITSDCLCLSRCVDYIKYGHADENHLVWAVLYRDDHNLFSIMTQMMDTGDDLALCRNMLSIMKHVGLGYWLSTASSLDTFCGILERGFRKLIAVTDSGCGVEVFDEFGLWSIVRGKTMVYACVLKAKGFQKLGEFLCNDFSEDRWSNAAVKNSYALIAQKRYLLAIGFLVLAGRMTDAVDVCFQYLYDAQLACLLCRIRGFSLEYALGQMQPSRVRDVLEYKLSSKRGTPIDVETVEHLVYYLYMSIRFGQDDCDRMVTTVRQCASQYRVSGMPAVAWALDSLFLVDKATSWRPFVCRATLRYLLREPSFSALQDCLSVLHELCGEKIHHVGSNVSNYGSDRCDRGLSDIRVTISDLDVEFPEEVLIFPESNGSPMGIGDLHGFQLHLITLVTALRSRYSLDGATYCSLGKTWLSHEVFNRIWSMPNYFSYLGTVCIGFFEGNTTIDGSSLLCLILRALSDDHDDFSSCIILSLASLLAIACFDRGDMDQIYDACVGQLVVLNSFVNNQGSVAQFCACLLRTIEPLCFGARPRVLEPQCINVLSHIDNSPKHTFFGICVGTAILETLLGICRSWIYKGAEHADSVAQTWIDHILYSASRYLHKVVKPEIIEDALGAAGIAYSMLSLRLGIDTPVEFQVDDKELRVYDSFLDRYVASVYGPEFEKLWRFLQCGLRTASVFSRHVRLGPSVSNAVTEDHYKSMSVEFQGNVDVGIKPSPLLIPLSSMFTTPQMWNQEFVSAQARIHGKQSPRSDANCDIAVLDALRALLFKALHNFKGKLVSTLYSMLSTTLYEDLKGLTCSTMIGPVLNDFYMLAMLNIPVSSKLSSLSEELSSTVETVLYSAINGTRAVGPSYALYVKLVRIMYVYCKNHLESVYSMKRVSRLSVFAGKVYNYFHHCNDKDHYVSGSAGGICGHPRLPLYAVVYGENQGGQMPAYNVSIQHPISVMSGYRDAVGEGTQEHCCEDILYDRVTGKRLNVGQGSVFGELSSLAWSGDWLSVLDRNGWLLIYNTRNMVHMNGEDADIAIPSIFFRPHMSATGLSWLSESYIATVGCGISQDAMTANVIVIDTRQGDISPAVSTSFGKEHSSASMELLDNSSSVRNETDHITRAVTEHRHPCVCIWDLVDVHRNNCPKLKVILANSSNIPHSIFNKKKHSVAFVRFTCVLSIPSVHMENHSTDSLDHDLVIFDSGGNMLFYSSAAHKVTVTCSAHSSAVAKCFYVNDHIVAVSQEGAIVMYRYNGIFSEPTRVFEGVPEPKAAPVESGSNGSLVASLGEYLGIRFSDSSSRDHGNASLGPREVVDAQIVHGRFLVLTTADGNASVTELPC</sequence>
<dbReference type="eggNOG" id="KOG1064">
    <property type="taxonomic scope" value="Eukaryota"/>
</dbReference>
<name>A7AVG5_BABBO</name>